<accession>A0A250IRJ5</accession>
<dbReference type="GO" id="GO:0035438">
    <property type="term" value="F:cyclic-di-GMP binding"/>
    <property type="evidence" value="ECO:0007669"/>
    <property type="project" value="InterPro"/>
</dbReference>
<evidence type="ECO:0000313" key="2">
    <source>
        <dbReference type="EMBL" id="ATB33873.1"/>
    </source>
</evidence>
<proteinExistence type="predicted"/>
<name>A0A250IRJ5_9BACT</name>
<gene>
    <name evidence="2" type="ORF">MEBOL_007374</name>
</gene>
<dbReference type="InterPro" id="IPR009875">
    <property type="entry name" value="PilZ_domain"/>
</dbReference>
<evidence type="ECO:0000313" key="3">
    <source>
        <dbReference type="Proteomes" id="UP000217289"/>
    </source>
</evidence>
<dbReference type="Pfam" id="PF07238">
    <property type="entry name" value="PilZ"/>
    <property type="match status" value="1"/>
</dbReference>
<evidence type="ECO:0000259" key="1">
    <source>
        <dbReference type="Pfam" id="PF07238"/>
    </source>
</evidence>
<dbReference type="NCBIfam" id="TIGR02266">
    <property type="entry name" value="gmx_TIGR02266"/>
    <property type="match status" value="1"/>
</dbReference>
<keyword evidence="3" id="KW-1185">Reference proteome</keyword>
<dbReference type="AlphaFoldDB" id="A0A250IRJ5"/>
<dbReference type="OrthoDB" id="5516460at2"/>
<sequence length="114" mass="12891">MDNRKSTRFASRLRCWCESDNITLYARIANLSEGGLFLQTSTPLNTGRKALLRLSSGEVREVMAEATVMWNRPQRQDKGPAGMGMRFEGMDSGVQDLLRRIISDEQRGSPFGRH</sequence>
<organism evidence="2 3">
    <name type="scientific">Melittangium boletus DSM 14713</name>
    <dbReference type="NCBI Taxonomy" id="1294270"/>
    <lineage>
        <taxon>Bacteria</taxon>
        <taxon>Pseudomonadati</taxon>
        <taxon>Myxococcota</taxon>
        <taxon>Myxococcia</taxon>
        <taxon>Myxococcales</taxon>
        <taxon>Cystobacterineae</taxon>
        <taxon>Archangiaceae</taxon>
        <taxon>Melittangium</taxon>
    </lineage>
</organism>
<feature type="domain" description="PilZ" evidence="1">
    <location>
        <begin position="3"/>
        <end position="102"/>
    </location>
</feature>
<protein>
    <submittedName>
        <fullName evidence="2">Pilus assembly protein PilZ</fullName>
    </submittedName>
</protein>
<dbReference type="Gene3D" id="2.40.10.220">
    <property type="entry name" value="predicted glycosyltransferase like domains"/>
    <property type="match status" value="1"/>
</dbReference>
<dbReference type="Proteomes" id="UP000217289">
    <property type="component" value="Chromosome"/>
</dbReference>
<dbReference type="EMBL" id="CP022163">
    <property type="protein sequence ID" value="ATB33873.1"/>
    <property type="molecule type" value="Genomic_DNA"/>
</dbReference>
<dbReference type="InterPro" id="IPR011752">
    <property type="entry name" value="PilV_Myxo-type"/>
</dbReference>
<dbReference type="RefSeq" id="WP_095981847.1">
    <property type="nucleotide sequence ID" value="NZ_CP022163.1"/>
</dbReference>
<dbReference type="SUPFAM" id="SSF141371">
    <property type="entry name" value="PilZ domain-like"/>
    <property type="match status" value="1"/>
</dbReference>
<dbReference type="KEGG" id="mbd:MEBOL_007374"/>
<reference evidence="2 3" key="1">
    <citation type="submission" date="2017-06" db="EMBL/GenBank/DDBJ databases">
        <authorList>
            <person name="Kim H.J."/>
            <person name="Triplett B.A."/>
        </authorList>
    </citation>
    <scope>NUCLEOTIDE SEQUENCE [LARGE SCALE GENOMIC DNA]</scope>
    <source>
        <strain evidence="2 3">DSM 14713</strain>
    </source>
</reference>